<comment type="caution">
    <text evidence="1">The sequence shown here is derived from an EMBL/GenBank/DDBJ whole genome shotgun (WGS) entry which is preliminary data.</text>
</comment>
<evidence type="ECO:0000313" key="2">
    <source>
        <dbReference type="Proteomes" id="UP000785679"/>
    </source>
</evidence>
<dbReference type="AlphaFoldDB" id="A0A8J8NJG3"/>
<keyword evidence="2" id="KW-1185">Reference proteome</keyword>
<protein>
    <submittedName>
        <fullName evidence="1">Uncharacterized protein</fullName>
    </submittedName>
</protein>
<sequence>MCRHSLQLNQALSHIHMGNCLSAKVHSEKIAALKDISKSVKDLDYNATMELRAISRDLAQQNSLALHQLQEERKSGGEPRDVSSPFRVLADSINQDHREAQGLHASQQLHLRLAPLGAVPQSYQVGNPIGDMNNNINQNGSQVPPSLVVQVVFEFVTKQQIDIKCENKVKIVSKNIQALMYMINKYTVVKCLNIFIAHSKYPSSFSFR</sequence>
<proteinExistence type="predicted"/>
<reference evidence="1" key="1">
    <citation type="submission" date="2019-06" db="EMBL/GenBank/DDBJ databases">
        <authorList>
            <person name="Zheng W."/>
        </authorList>
    </citation>
    <scope>NUCLEOTIDE SEQUENCE</scope>
    <source>
        <strain evidence="1">QDHG01</strain>
    </source>
</reference>
<gene>
    <name evidence="1" type="ORF">FGO68_gene14565</name>
</gene>
<dbReference type="Proteomes" id="UP000785679">
    <property type="component" value="Unassembled WGS sequence"/>
</dbReference>
<dbReference type="EMBL" id="RRYP01013755">
    <property type="protein sequence ID" value="TNV76351.1"/>
    <property type="molecule type" value="Genomic_DNA"/>
</dbReference>
<evidence type="ECO:0000313" key="1">
    <source>
        <dbReference type="EMBL" id="TNV76351.1"/>
    </source>
</evidence>
<organism evidence="1 2">
    <name type="scientific">Halteria grandinella</name>
    <dbReference type="NCBI Taxonomy" id="5974"/>
    <lineage>
        <taxon>Eukaryota</taxon>
        <taxon>Sar</taxon>
        <taxon>Alveolata</taxon>
        <taxon>Ciliophora</taxon>
        <taxon>Intramacronucleata</taxon>
        <taxon>Spirotrichea</taxon>
        <taxon>Stichotrichia</taxon>
        <taxon>Sporadotrichida</taxon>
        <taxon>Halteriidae</taxon>
        <taxon>Halteria</taxon>
    </lineage>
</organism>
<name>A0A8J8NJG3_HALGN</name>
<accession>A0A8J8NJG3</accession>